<evidence type="ECO:0000256" key="1">
    <source>
        <dbReference type="SAM" id="MobiDB-lite"/>
    </source>
</evidence>
<name>A0AAV4HUU5_9GAST</name>
<accession>A0AAV4HUU5</accession>
<dbReference type="Proteomes" id="UP000762676">
    <property type="component" value="Unassembled WGS sequence"/>
</dbReference>
<dbReference type="EMBL" id="BMAT01009209">
    <property type="protein sequence ID" value="GFS01345.1"/>
    <property type="molecule type" value="Genomic_DNA"/>
</dbReference>
<comment type="caution">
    <text evidence="2">The sequence shown here is derived from an EMBL/GenBank/DDBJ whole genome shotgun (WGS) entry which is preliminary data.</text>
</comment>
<proteinExistence type="predicted"/>
<keyword evidence="3" id="KW-1185">Reference proteome</keyword>
<protein>
    <submittedName>
        <fullName evidence="2">Uncharacterized protein</fullName>
    </submittedName>
</protein>
<evidence type="ECO:0000313" key="3">
    <source>
        <dbReference type="Proteomes" id="UP000762676"/>
    </source>
</evidence>
<dbReference type="AlphaFoldDB" id="A0AAV4HUU5"/>
<reference evidence="2 3" key="1">
    <citation type="journal article" date="2021" name="Elife">
        <title>Chloroplast acquisition without the gene transfer in kleptoplastic sea slugs, Plakobranchus ocellatus.</title>
        <authorList>
            <person name="Maeda T."/>
            <person name="Takahashi S."/>
            <person name="Yoshida T."/>
            <person name="Shimamura S."/>
            <person name="Takaki Y."/>
            <person name="Nagai Y."/>
            <person name="Toyoda A."/>
            <person name="Suzuki Y."/>
            <person name="Arimoto A."/>
            <person name="Ishii H."/>
            <person name="Satoh N."/>
            <person name="Nishiyama T."/>
            <person name="Hasebe M."/>
            <person name="Maruyama T."/>
            <person name="Minagawa J."/>
            <person name="Obokata J."/>
            <person name="Shigenobu S."/>
        </authorList>
    </citation>
    <scope>NUCLEOTIDE SEQUENCE [LARGE SCALE GENOMIC DNA]</scope>
</reference>
<sequence>MDESSRSRRHLHRSGDAQTAVEEQSLAVDRRTACEKIADGLSASDRLQQMQENSATPNSAGGHPVQVIGVAHPDPLYDLHLHTPRDLTDASSAAGRYRNRVNVPGMRSTTSSLPRFLPDGHKRFIPDPRLLPGDTDIRVLEGSKAVLPCTVQYLGARQVGTHFTLIYESLQVDPLGRDRLGKVKNNVWT</sequence>
<gene>
    <name evidence="2" type="ORF">ElyMa_004579000</name>
</gene>
<evidence type="ECO:0000313" key="2">
    <source>
        <dbReference type="EMBL" id="GFS01345.1"/>
    </source>
</evidence>
<feature type="region of interest" description="Disordered" evidence="1">
    <location>
        <begin position="1"/>
        <end position="24"/>
    </location>
</feature>
<organism evidence="2 3">
    <name type="scientific">Elysia marginata</name>
    <dbReference type="NCBI Taxonomy" id="1093978"/>
    <lineage>
        <taxon>Eukaryota</taxon>
        <taxon>Metazoa</taxon>
        <taxon>Spiralia</taxon>
        <taxon>Lophotrochozoa</taxon>
        <taxon>Mollusca</taxon>
        <taxon>Gastropoda</taxon>
        <taxon>Heterobranchia</taxon>
        <taxon>Euthyneura</taxon>
        <taxon>Panpulmonata</taxon>
        <taxon>Sacoglossa</taxon>
        <taxon>Placobranchoidea</taxon>
        <taxon>Plakobranchidae</taxon>
        <taxon>Elysia</taxon>
    </lineage>
</organism>